<dbReference type="InterPro" id="IPR026234">
    <property type="entry name" value="MRGPCRFAMILY"/>
</dbReference>
<keyword evidence="5 8" id="KW-0472">Membrane</keyword>
<organism evidence="9 10">
    <name type="scientific">Zapornia atra</name>
    <name type="common">Henderson crake</name>
    <dbReference type="NCBI Taxonomy" id="2585822"/>
    <lineage>
        <taxon>Eukaryota</taxon>
        <taxon>Metazoa</taxon>
        <taxon>Chordata</taxon>
        <taxon>Craniata</taxon>
        <taxon>Vertebrata</taxon>
        <taxon>Euteleostomi</taxon>
        <taxon>Archelosauria</taxon>
        <taxon>Archosauria</taxon>
        <taxon>Dinosauria</taxon>
        <taxon>Saurischia</taxon>
        <taxon>Theropoda</taxon>
        <taxon>Coelurosauria</taxon>
        <taxon>Aves</taxon>
        <taxon>Neognathae</taxon>
        <taxon>Neoaves</taxon>
        <taxon>Gruiformes</taxon>
        <taxon>Rallidae</taxon>
        <taxon>Zapornia</taxon>
    </lineage>
</organism>
<feature type="transmembrane region" description="Helical" evidence="8">
    <location>
        <begin position="211"/>
        <end position="234"/>
    </location>
</feature>
<dbReference type="EMBL" id="VZTU01032124">
    <property type="protein sequence ID" value="NXT84999.1"/>
    <property type="molecule type" value="Genomic_DNA"/>
</dbReference>
<feature type="transmembrane region" description="Helical" evidence="8">
    <location>
        <begin position="148"/>
        <end position="170"/>
    </location>
</feature>
<evidence type="ECO:0000256" key="5">
    <source>
        <dbReference type="ARBA" id="ARBA00023136"/>
    </source>
</evidence>
<evidence type="ECO:0000313" key="10">
    <source>
        <dbReference type="Proteomes" id="UP000557426"/>
    </source>
</evidence>
<keyword evidence="7" id="KW-0807">Transducer</keyword>
<feature type="transmembrane region" description="Helical" evidence="8">
    <location>
        <begin position="38"/>
        <end position="57"/>
    </location>
</feature>
<keyword evidence="3 8" id="KW-1133">Transmembrane helix</keyword>
<dbReference type="AlphaFoldDB" id="A0A7L3FZ62"/>
<evidence type="ECO:0000256" key="3">
    <source>
        <dbReference type="ARBA" id="ARBA00022989"/>
    </source>
</evidence>
<evidence type="ECO:0000256" key="7">
    <source>
        <dbReference type="ARBA" id="ARBA00023224"/>
    </source>
</evidence>
<feature type="transmembrane region" description="Helical" evidence="8">
    <location>
        <begin position="112"/>
        <end position="136"/>
    </location>
</feature>
<evidence type="ECO:0000313" key="9">
    <source>
        <dbReference type="EMBL" id="NXT84999.1"/>
    </source>
</evidence>
<gene>
    <name evidence="9" type="primary">Mrgprh</name>
    <name evidence="9" type="ORF">ZAPATR_R12158</name>
</gene>
<dbReference type="Gene3D" id="1.20.1070.10">
    <property type="entry name" value="Rhodopsin 7-helix transmembrane proteins"/>
    <property type="match status" value="1"/>
</dbReference>
<feature type="non-terminal residue" evidence="9">
    <location>
        <position position="304"/>
    </location>
</feature>
<keyword evidence="6" id="KW-0675">Receptor</keyword>
<evidence type="ECO:0000256" key="4">
    <source>
        <dbReference type="ARBA" id="ARBA00023040"/>
    </source>
</evidence>
<keyword evidence="10" id="KW-1185">Reference proteome</keyword>
<name>A0A7L3FZ62_9GRUI</name>
<feature type="non-terminal residue" evidence="9">
    <location>
        <position position="1"/>
    </location>
</feature>
<dbReference type="PANTHER" id="PTHR11334:SF68">
    <property type="entry name" value="G-PROTEIN COUPLED RECEPTORS FAMILY 1 PROFILE DOMAIN-CONTAINING PROTEIN-RELATED"/>
    <property type="match status" value="1"/>
</dbReference>
<evidence type="ECO:0000256" key="2">
    <source>
        <dbReference type="ARBA" id="ARBA00022692"/>
    </source>
</evidence>
<dbReference type="SUPFAM" id="SSF81321">
    <property type="entry name" value="Family A G protein-coupled receptor-like"/>
    <property type="match status" value="1"/>
</dbReference>
<evidence type="ECO:0000256" key="1">
    <source>
        <dbReference type="ARBA" id="ARBA00004141"/>
    </source>
</evidence>
<keyword evidence="4" id="KW-0297">G-protein coupled receptor</keyword>
<comment type="subcellular location">
    <subcellularLocation>
        <location evidence="1">Membrane</location>
        <topology evidence="1">Multi-pass membrane protein</topology>
    </subcellularLocation>
</comment>
<sequence>QPGGMAYNRSWHCGLLRHEDNDYDWSDCEADDLGKVPVTLFICFFGLVGNGAVLWFLGCHVCRNPIMVYVLSLAIANFTFLLSITIALVVFYSSGSFCDRLVSQHVATVLKITIVFTFTTSIYLLTAFSAVMSLSILPSACCHCSWRLPVLVCALLCVLSFLLTVTLYFIPRVLAVFVLSYLFSVLMLTFSGLTLLARALCCKRQHPPRELCVVVLLSVFFFPFFTADFGYWIFLRLLDFSAFAFNASLPLACANSSITPVIYFLAGSCASKFTLSVGDAFQRAFEGVTEPPNGNETPRKTTVE</sequence>
<reference evidence="9 10" key="1">
    <citation type="submission" date="2019-09" db="EMBL/GenBank/DDBJ databases">
        <title>Bird 10,000 Genomes (B10K) Project - Family phase.</title>
        <authorList>
            <person name="Zhang G."/>
        </authorList>
    </citation>
    <scope>NUCLEOTIDE SEQUENCE [LARGE SCALE GENOMIC DNA]</scope>
    <source>
        <strain evidence="9">B10K-DU-011-47</strain>
        <tissue evidence="9">Mixed tissue sample</tissue>
    </source>
</reference>
<accession>A0A7L3FZ62</accession>
<evidence type="ECO:0000256" key="8">
    <source>
        <dbReference type="SAM" id="Phobius"/>
    </source>
</evidence>
<dbReference type="GO" id="GO:0004930">
    <property type="term" value="F:G protein-coupled receptor activity"/>
    <property type="evidence" value="ECO:0007669"/>
    <property type="project" value="UniProtKB-KW"/>
</dbReference>
<feature type="transmembrane region" description="Helical" evidence="8">
    <location>
        <begin position="176"/>
        <end position="199"/>
    </location>
</feature>
<dbReference type="InterPro" id="IPR000276">
    <property type="entry name" value="GPCR_Rhodpsn"/>
</dbReference>
<dbReference type="PANTHER" id="PTHR11334">
    <property type="entry name" value="MAS-RELATED G-PROTEIN COUPLED RECEPTOR"/>
    <property type="match status" value="1"/>
</dbReference>
<keyword evidence="2 8" id="KW-0812">Transmembrane</keyword>
<dbReference type="Proteomes" id="UP000557426">
    <property type="component" value="Unassembled WGS sequence"/>
</dbReference>
<evidence type="ECO:0000256" key="6">
    <source>
        <dbReference type="ARBA" id="ARBA00023170"/>
    </source>
</evidence>
<dbReference type="PRINTS" id="PR00237">
    <property type="entry name" value="GPCRRHODOPSN"/>
</dbReference>
<proteinExistence type="predicted"/>
<protein>
    <submittedName>
        <fullName evidence="9">MRGRH protein</fullName>
    </submittedName>
</protein>
<dbReference type="GO" id="GO:0005886">
    <property type="term" value="C:plasma membrane"/>
    <property type="evidence" value="ECO:0007669"/>
    <property type="project" value="TreeGrafter"/>
</dbReference>
<feature type="transmembrane region" description="Helical" evidence="8">
    <location>
        <begin position="240"/>
        <end position="266"/>
    </location>
</feature>
<feature type="transmembrane region" description="Helical" evidence="8">
    <location>
        <begin position="69"/>
        <end position="92"/>
    </location>
</feature>
<comment type="caution">
    <text evidence="9">The sequence shown here is derived from an EMBL/GenBank/DDBJ whole genome shotgun (WGS) entry which is preliminary data.</text>
</comment>